<gene>
    <name evidence="3" type="ORF">JRO89_XS03G0239700</name>
</gene>
<accession>A0ABQ8IBK5</accession>
<organism evidence="3 4">
    <name type="scientific">Xanthoceras sorbifolium</name>
    <dbReference type="NCBI Taxonomy" id="99658"/>
    <lineage>
        <taxon>Eukaryota</taxon>
        <taxon>Viridiplantae</taxon>
        <taxon>Streptophyta</taxon>
        <taxon>Embryophyta</taxon>
        <taxon>Tracheophyta</taxon>
        <taxon>Spermatophyta</taxon>
        <taxon>Magnoliopsida</taxon>
        <taxon>eudicotyledons</taxon>
        <taxon>Gunneridae</taxon>
        <taxon>Pentapetalae</taxon>
        <taxon>rosids</taxon>
        <taxon>malvids</taxon>
        <taxon>Sapindales</taxon>
        <taxon>Sapindaceae</taxon>
        <taxon>Xanthoceroideae</taxon>
        <taxon>Xanthoceras</taxon>
    </lineage>
</organism>
<dbReference type="PANTHER" id="PTHR13683:SF750">
    <property type="entry name" value="ASPARTYL PROTEASE AED1"/>
    <property type="match status" value="1"/>
</dbReference>
<dbReference type="PROSITE" id="PS51767">
    <property type="entry name" value="PEPTIDASE_A1"/>
    <property type="match status" value="1"/>
</dbReference>
<dbReference type="InterPro" id="IPR001461">
    <property type="entry name" value="Aspartic_peptidase_A1"/>
</dbReference>
<sequence>MFDRTQHSTYVNISKTDPVCTVPPSAASLCFYDIIYGNGSVSAGFFSKEILTLSSSDNINGFLFGCGINQAGIFGDEAGIMDLSQEN</sequence>
<comment type="similarity">
    <text evidence="1">Belongs to the peptidase A1 family.</text>
</comment>
<dbReference type="Gene3D" id="2.40.70.10">
    <property type="entry name" value="Acid Proteases"/>
    <property type="match status" value="1"/>
</dbReference>
<reference evidence="3 4" key="1">
    <citation type="submission" date="2021-02" db="EMBL/GenBank/DDBJ databases">
        <title>Plant Genome Project.</title>
        <authorList>
            <person name="Zhang R.-G."/>
        </authorList>
    </citation>
    <scope>NUCLEOTIDE SEQUENCE [LARGE SCALE GENOMIC DNA]</scope>
    <source>
        <tissue evidence="3">Leaves</tissue>
    </source>
</reference>
<dbReference type="InterPro" id="IPR032861">
    <property type="entry name" value="TAXi_N"/>
</dbReference>
<evidence type="ECO:0000256" key="1">
    <source>
        <dbReference type="ARBA" id="ARBA00007447"/>
    </source>
</evidence>
<proteinExistence type="inferred from homology"/>
<protein>
    <recommendedName>
        <fullName evidence="2">Peptidase A1 domain-containing protein</fullName>
    </recommendedName>
</protein>
<dbReference type="PANTHER" id="PTHR13683">
    <property type="entry name" value="ASPARTYL PROTEASES"/>
    <property type="match status" value="1"/>
</dbReference>
<evidence type="ECO:0000259" key="2">
    <source>
        <dbReference type="PROSITE" id="PS51767"/>
    </source>
</evidence>
<evidence type="ECO:0000313" key="3">
    <source>
        <dbReference type="EMBL" id="KAH7574012.1"/>
    </source>
</evidence>
<name>A0ABQ8IBK5_9ROSI</name>
<dbReference type="Pfam" id="PF14543">
    <property type="entry name" value="TAXi_N"/>
    <property type="match status" value="1"/>
</dbReference>
<keyword evidence="4" id="KW-1185">Reference proteome</keyword>
<dbReference type="Proteomes" id="UP000827721">
    <property type="component" value="Unassembled WGS sequence"/>
</dbReference>
<evidence type="ECO:0000313" key="4">
    <source>
        <dbReference type="Proteomes" id="UP000827721"/>
    </source>
</evidence>
<dbReference type="EMBL" id="JAFEMO010000003">
    <property type="protein sequence ID" value="KAH7574012.1"/>
    <property type="molecule type" value="Genomic_DNA"/>
</dbReference>
<dbReference type="InterPro" id="IPR033121">
    <property type="entry name" value="PEPTIDASE_A1"/>
</dbReference>
<dbReference type="SUPFAM" id="SSF50630">
    <property type="entry name" value="Acid proteases"/>
    <property type="match status" value="1"/>
</dbReference>
<dbReference type="InterPro" id="IPR021109">
    <property type="entry name" value="Peptidase_aspartic_dom_sf"/>
</dbReference>
<feature type="domain" description="Peptidase A1" evidence="2">
    <location>
        <begin position="1"/>
        <end position="87"/>
    </location>
</feature>
<comment type="caution">
    <text evidence="3">The sequence shown here is derived from an EMBL/GenBank/DDBJ whole genome shotgun (WGS) entry which is preliminary data.</text>
</comment>